<dbReference type="SUPFAM" id="SSF55961">
    <property type="entry name" value="Bet v1-like"/>
    <property type="match status" value="1"/>
</dbReference>
<dbReference type="GO" id="GO:0045333">
    <property type="term" value="P:cellular respiration"/>
    <property type="evidence" value="ECO:0007669"/>
    <property type="project" value="InterPro"/>
</dbReference>
<dbReference type="GO" id="GO:0048039">
    <property type="term" value="F:ubiquinone binding"/>
    <property type="evidence" value="ECO:0007669"/>
    <property type="project" value="InterPro"/>
</dbReference>
<dbReference type="CDD" id="cd07813">
    <property type="entry name" value="COQ10p_like"/>
    <property type="match status" value="1"/>
</dbReference>
<dbReference type="PANTHER" id="PTHR12901:SF10">
    <property type="entry name" value="COENZYME Q-BINDING PROTEIN COQ10, MITOCHONDRIAL"/>
    <property type="match status" value="1"/>
</dbReference>
<organism evidence="4 5">
    <name type="scientific">Stagnimonas aquatica</name>
    <dbReference type="NCBI Taxonomy" id="2689987"/>
    <lineage>
        <taxon>Bacteria</taxon>
        <taxon>Pseudomonadati</taxon>
        <taxon>Pseudomonadota</taxon>
        <taxon>Gammaproteobacteria</taxon>
        <taxon>Nevskiales</taxon>
        <taxon>Nevskiaceae</taxon>
        <taxon>Stagnimonas</taxon>
    </lineage>
</organism>
<keyword evidence="5" id="KW-1185">Reference proteome</keyword>
<dbReference type="Pfam" id="PF03364">
    <property type="entry name" value="Polyketide_cyc"/>
    <property type="match status" value="1"/>
</dbReference>
<evidence type="ECO:0000256" key="1">
    <source>
        <dbReference type="ARBA" id="ARBA00008918"/>
    </source>
</evidence>
<gene>
    <name evidence="4" type="ORF">ED208_08290</name>
</gene>
<accession>A0A3N0VE75</accession>
<dbReference type="Gene3D" id="3.30.530.20">
    <property type="match status" value="1"/>
</dbReference>
<feature type="domain" description="Coenzyme Q-binding protein COQ10 START" evidence="3">
    <location>
        <begin position="11"/>
        <end position="139"/>
    </location>
</feature>
<evidence type="ECO:0000256" key="2">
    <source>
        <dbReference type="ARBA" id="ARBA00022649"/>
    </source>
</evidence>
<dbReference type="InterPro" id="IPR005031">
    <property type="entry name" value="COQ10_START"/>
</dbReference>
<evidence type="ECO:0000313" key="4">
    <source>
        <dbReference type="EMBL" id="ROH90964.1"/>
    </source>
</evidence>
<sequence length="149" mass="16331">MARVERSALLAFEPAQLLALVEDVERYPEFLPGCTSAAIEQRQGALVHARLGFRISGLSDSFATENLSRVEDDGAHALQMRLLRGPFRQLSGEWRFLPLGEGASKASLRVELDFGPRALESLFGGQMERAVAGVIAAFKARAEAIYGRR</sequence>
<comment type="similarity">
    <text evidence="1">Belongs to the ribosome association toxin RatA family.</text>
</comment>
<comment type="caution">
    <text evidence="4">The sequence shown here is derived from an EMBL/GenBank/DDBJ whole genome shotgun (WGS) entry which is preliminary data.</text>
</comment>
<dbReference type="Proteomes" id="UP000282106">
    <property type="component" value="Unassembled WGS sequence"/>
</dbReference>
<dbReference type="FunCoup" id="A0A3N0VE75">
    <property type="interactions" value="233"/>
</dbReference>
<name>A0A3N0VE75_9GAMM</name>
<reference evidence="4 5" key="1">
    <citation type="submission" date="2018-10" db="EMBL/GenBank/DDBJ databases">
        <authorList>
            <person name="Chen W.-M."/>
        </authorList>
    </citation>
    <scope>NUCLEOTIDE SEQUENCE [LARGE SCALE GENOMIC DNA]</scope>
    <source>
        <strain evidence="4 5">THS-13</strain>
    </source>
</reference>
<evidence type="ECO:0000259" key="3">
    <source>
        <dbReference type="Pfam" id="PF03364"/>
    </source>
</evidence>
<dbReference type="RefSeq" id="WP_123211419.1">
    <property type="nucleotide sequence ID" value="NZ_RJVO01000003.1"/>
</dbReference>
<dbReference type="EMBL" id="RJVO01000003">
    <property type="protein sequence ID" value="ROH90964.1"/>
    <property type="molecule type" value="Genomic_DNA"/>
</dbReference>
<protein>
    <submittedName>
        <fullName evidence="4">Type II toxin-antitoxin system RatA family toxin</fullName>
    </submittedName>
</protein>
<dbReference type="InterPro" id="IPR023393">
    <property type="entry name" value="START-like_dom_sf"/>
</dbReference>
<dbReference type="InParanoid" id="A0A3N0VE75"/>
<dbReference type="AlphaFoldDB" id="A0A3N0VE75"/>
<evidence type="ECO:0000313" key="5">
    <source>
        <dbReference type="Proteomes" id="UP000282106"/>
    </source>
</evidence>
<dbReference type="InterPro" id="IPR044996">
    <property type="entry name" value="COQ10-like"/>
</dbReference>
<dbReference type="PANTHER" id="PTHR12901">
    <property type="entry name" value="SPERM PROTEIN HOMOLOG"/>
    <property type="match status" value="1"/>
</dbReference>
<keyword evidence="2" id="KW-1277">Toxin-antitoxin system</keyword>
<proteinExistence type="inferred from homology"/>